<dbReference type="GO" id="GO:0016616">
    <property type="term" value="F:oxidoreductase activity, acting on the CH-OH group of donors, NAD or NADP as acceptor"/>
    <property type="evidence" value="ECO:0007669"/>
    <property type="project" value="InterPro"/>
</dbReference>
<evidence type="ECO:0000256" key="1">
    <source>
        <dbReference type="ARBA" id="ARBA00009219"/>
    </source>
</evidence>
<protein>
    <submittedName>
        <fullName evidence="4">NAD-dependent epimerase/dehydratase family protein</fullName>
    </submittedName>
</protein>
<keyword evidence="5" id="KW-1185">Reference proteome</keyword>
<accession>A0A5B1BTB1</accession>
<gene>
    <name evidence="4" type="ORF">F0Q45_03565</name>
</gene>
<dbReference type="OrthoDB" id="3174087at2"/>
<feature type="domain" description="3-beta hydroxysteroid dehydrogenase/isomerase" evidence="3">
    <location>
        <begin position="18"/>
        <end position="274"/>
    </location>
</feature>
<proteinExistence type="inferred from homology"/>
<dbReference type="InterPro" id="IPR002225">
    <property type="entry name" value="3Beta_OHSteriod_DH/Estase"/>
</dbReference>
<dbReference type="Gene3D" id="3.40.50.720">
    <property type="entry name" value="NAD(P)-binding Rossmann-like Domain"/>
    <property type="match status" value="1"/>
</dbReference>
<comment type="caution">
    <text evidence="4">The sequence shown here is derived from an EMBL/GenBank/DDBJ whole genome shotgun (WGS) entry which is preliminary data.</text>
</comment>
<dbReference type="AlphaFoldDB" id="A0A5B1BTB1"/>
<evidence type="ECO:0000259" key="3">
    <source>
        <dbReference type="Pfam" id="PF01073"/>
    </source>
</evidence>
<evidence type="ECO:0000313" key="4">
    <source>
        <dbReference type="EMBL" id="KAA1251606.1"/>
    </source>
</evidence>
<dbReference type="Pfam" id="PF01073">
    <property type="entry name" value="3Beta_HSD"/>
    <property type="match status" value="1"/>
</dbReference>
<dbReference type="RefSeq" id="WP_149652610.1">
    <property type="nucleotide sequence ID" value="NZ_VTZN01000011.1"/>
</dbReference>
<dbReference type="PANTHER" id="PTHR43245:SF51">
    <property type="entry name" value="SHORT CHAIN DEHYDROGENASE_REDUCTASE FAMILY 42E, MEMBER 2"/>
    <property type="match status" value="1"/>
</dbReference>
<comment type="similarity">
    <text evidence="1">Belongs to the 3-beta-HSD family.</text>
</comment>
<dbReference type="SUPFAM" id="SSF51735">
    <property type="entry name" value="NAD(P)-binding Rossmann-fold domains"/>
    <property type="match status" value="1"/>
</dbReference>
<organism evidence="4 5">
    <name type="scientific">Mycobacterium simiae</name>
    <name type="common">Mycobacterium habana</name>
    <dbReference type="NCBI Taxonomy" id="1784"/>
    <lineage>
        <taxon>Bacteria</taxon>
        <taxon>Bacillati</taxon>
        <taxon>Actinomycetota</taxon>
        <taxon>Actinomycetes</taxon>
        <taxon>Mycobacteriales</taxon>
        <taxon>Mycobacteriaceae</taxon>
        <taxon>Mycobacterium</taxon>
        <taxon>Mycobacterium simiae complex</taxon>
    </lineage>
</organism>
<keyword evidence="2" id="KW-0560">Oxidoreductase</keyword>
<dbReference type="CDD" id="cd05241">
    <property type="entry name" value="3b-HSD-like_SDR_e"/>
    <property type="match status" value="1"/>
</dbReference>
<evidence type="ECO:0000256" key="2">
    <source>
        <dbReference type="ARBA" id="ARBA00023002"/>
    </source>
</evidence>
<name>A0A5B1BTB1_MYCSI</name>
<dbReference type="GO" id="GO:0006694">
    <property type="term" value="P:steroid biosynthetic process"/>
    <property type="evidence" value="ECO:0007669"/>
    <property type="project" value="InterPro"/>
</dbReference>
<dbReference type="Proteomes" id="UP000324701">
    <property type="component" value="Unassembled WGS sequence"/>
</dbReference>
<sequence>MLRRMGDASLTTELGRVLVTGGSGFVGANLVRTLLDRGYQVRSFDRAPSPLPQHPKLEVLRGDITDAATCAAAVDGIDTIFHTAAIIDLMGGASVTDEYRQRSFSVNVGGTENLVRSGQQAGVKRFVYTASNSVVMGGQNITGGDETMPYTTRFNDLYTETKVVAERYVLSQNGVDGMLTCSIRPSGIWGRGDQTMFRKLFESVVKGQVKVLVGRKSTRLDNSYVDNLIHGFILAAQHLVAGGTAPGQAYFINDGEPINMFEFARPVVTACGESWPRIRIPGRLVRDIMSVWQWLHFRFRLPKPPLEPLAVERIYLDNYFSIGKAERDLGYRPLFTTEQALAECLPYYKDLFAQVKAAAKPHLVSVVDTSPPE</sequence>
<dbReference type="InterPro" id="IPR050177">
    <property type="entry name" value="Lipid_A_modif_metabolic_enz"/>
</dbReference>
<dbReference type="InterPro" id="IPR036291">
    <property type="entry name" value="NAD(P)-bd_dom_sf"/>
</dbReference>
<evidence type="ECO:0000313" key="5">
    <source>
        <dbReference type="Proteomes" id="UP000324701"/>
    </source>
</evidence>
<reference evidence="4 5" key="1">
    <citation type="submission" date="2019-09" db="EMBL/GenBank/DDBJ databases">
        <title>Report of infection by Mycobacterium simiae a patient suffering from pulmonary tuberculosis.</title>
        <authorList>
            <person name="Mohanty P.S."/>
            <person name="Bansal A.K."/>
            <person name="Singh H."/>
            <person name="Sharma S."/>
            <person name="Patil S.A."/>
            <person name="Upadhaya P."/>
            <person name="Singh P.K."/>
            <person name="Kumar D."/>
            <person name="Kumar S."/>
            <person name="Singh R.K."/>
            <person name="Chaudhary B."/>
        </authorList>
    </citation>
    <scope>NUCLEOTIDE SEQUENCE [LARGE SCALE GENOMIC DNA]</scope>
    <source>
        <strain evidence="4 5">JAL-560-SIM</strain>
    </source>
</reference>
<dbReference type="EMBL" id="VTZN01000011">
    <property type="protein sequence ID" value="KAA1251606.1"/>
    <property type="molecule type" value="Genomic_DNA"/>
</dbReference>
<dbReference type="PANTHER" id="PTHR43245">
    <property type="entry name" value="BIFUNCTIONAL POLYMYXIN RESISTANCE PROTEIN ARNA"/>
    <property type="match status" value="1"/>
</dbReference>